<name>A0A4Y7RW69_9FIRM</name>
<dbReference type="InterPro" id="IPR006004">
    <property type="entry name" value="SudA-like"/>
</dbReference>
<dbReference type="PANTHER" id="PTHR42783:SF3">
    <property type="entry name" value="GLUTAMATE SYNTHASE [NADPH] SMALL CHAIN-RELATED"/>
    <property type="match status" value="1"/>
</dbReference>
<dbReference type="Gene3D" id="1.10.1060.10">
    <property type="entry name" value="Alpha-helical ferredoxin"/>
    <property type="match status" value="1"/>
</dbReference>
<dbReference type="PRINTS" id="PR00419">
    <property type="entry name" value="ADXRDTASE"/>
</dbReference>
<protein>
    <submittedName>
        <fullName evidence="4">Glutamate synthase (NADPH) small chain</fullName>
        <ecNumber evidence="4">1.4.1.13</ecNumber>
    </submittedName>
</protein>
<accession>A0A4Y7RW69</accession>
<sequence length="472" mass="50126">MTGGSKPKKTIVPKKNPMPSQDPFLRAKNFNEVALGYTEQAVVAEANRCLQCKNAPCRQGCPVEVDIPAFIGLAAERDFAGAIKKLKEKNALPAVCGRVCPQESQCEKYCTLGKKNEPVAIGRIERYCADWELANGVLPQQVNPPTGKSVAVVGSGPAGLTCAADLAKLGHEVTVFEALHVPGGVLMYGIPEFRLPKKVVQAEINNLKNLGVNIEVNAVVGKFAVVDELLNGGGFDAVFIGTGAGLPYFMNIPGENACGVYSANEFLTRTNLMKAYRFPDADTPIRVGDKVAVLGGGNVAMDAARTALRLGAKESWIVYRRSKNELPARHEEVEHAEEEGVKFAFLTSPTRIIYNSDYWVIAMECLQYKLGEPDASGRRSPVPIPGSEFVMDVDTVVVAIGQGPNPLVPRTTKGLECNKKGNIVADLATGATSKPGVFAGGDVVTGAATVILAMGAGRTAAKAIHAYLNGDS</sequence>
<dbReference type="Gene3D" id="3.50.50.60">
    <property type="entry name" value="FAD/NAD(P)-binding domain"/>
    <property type="match status" value="2"/>
</dbReference>
<dbReference type="NCBIfam" id="TIGR01316">
    <property type="entry name" value="gltA"/>
    <property type="match status" value="1"/>
</dbReference>
<dbReference type="Proteomes" id="UP000297597">
    <property type="component" value="Unassembled WGS sequence"/>
</dbReference>
<keyword evidence="4" id="KW-0560">Oxidoreductase</keyword>
<feature type="domain" description="Dihydroprymidine dehydrogenase" evidence="3">
    <location>
        <begin position="26"/>
        <end position="136"/>
    </location>
</feature>
<evidence type="ECO:0000256" key="1">
    <source>
        <dbReference type="SAM" id="MobiDB-lite"/>
    </source>
</evidence>
<evidence type="ECO:0000259" key="2">
    <source>
        <dbReference type="Pfam" id="PF07992"/>
    </source>
</evidence>
<comment type="caution">
    <text evidence="4">The sequence shown here is derived from an EMBL/GenBank/DDBJ whole genome shotgun (WGS) entry which is preliminary data.</text>
</comment>
<dbReference type="InterPro" id="IPR009051">
    <property type="entry name" value="Helical_ferredxn"/>
</dbReference>
<reference evidence="4 5" key="1">
    <citation type="journal article" date="2018" name="Environ. Microbiol.">
        <title>Novel energy conservation strategies and behaviour of Pelotomaculum schinkii driving syntrophic propionate catabolism.</title>
        <authorList>
            <person name="Hidalgo-Ahumada C.A.P."/>
            <person name="Nobu M.K."/>
            <person name="Narihiro T."/>
            <person name="Tamaki H."/>
            <person name="Liu W.T."/>
            <person name="Kamagata Y."/>
            <person name="Stams A.J.M."/>
            <person name="Imachi H."/>
            <person name="Sousa D.Z."/>
        </authorList>
    </citation>
    <scope>NUCLEOTIDE SEQUENCE [LARGE SCALE GENOMIC DNA]</scope>
    <source>
        <strain evidence="4 5">MGP</strain>
    </source>
</reference>
<evidence type="ECO:0000259" key="3">
    <source>
        <dbReference type="Pfam" id="PF14691"/>
    </source>
</evidence>
<dbReference type="Pfam" id="PF14691">
    <property type="entry name" value="Fer4_20"/>
    <property type="match status" value="1"/>
</dbReference>
<dbReference type="InterPro" id="IPR023753">
    <property type="entry name" value="FAD/NAD-binding_dom"/>
</dbReference>
<proteinExistence type="predicted"/>
<gene>
    <name evidence="4" type="primary">gltD_1</name>
    <name evidence="4" type="ORF">Pmgp_00648</name>
</gene>
<evidence type="ECO:0000313" key="4">
    <source>
        <dbReference type="EMBL" id="TEB13010.1"/>
    </source>
</evidence>
<evidence type="ECO:0000313" key="5">
    <source>
        <dbReference type="Proteomes" id="UP000297597"/>
    </source>
</evidence>
<feature type="domain" description="FAD/NAD(P)-binding" evidence="2">
    <location>
        <begin position="149"/>
        <end position="457"/>
    </location>
</feature>
<dbReference type="EC" id="1.4.1.13" evidence="4"/>
<dbReference type="GO" id="GO:0051536">
    <property type="term" value="F:iron-sulfur cluster binding"/>
    <property type="evidence" value="ECO:0007669"/>
    <property type="project" value="InterPro"/>
</dbReference>
<feature type="compositionally biased region" description="Basic residues" evidence="1">
    <location>
        <begin position="1"/>
        <end position="12"/>
    </location>
</feature>
<dbReference type="GO" id="GO:0004355">
    <property type="term" value="F:glutamate synthase (NADPH) activity"/>
    <property type="evidence" value="ECO:0007669"/>
    <property type="project" value="UniProtKB-EC"/>
</dbReference>
<organism evidence="4 5">
    <name type="scientific">Pelotomaculum propionicicum</name>
    <dbReference type="NCBI Taxonomy" id="258475"/>
    <lineage>
        <taxon>Bacteria</taxon>
        <taxon>Bacillati</taxon>
        <taxon>Bacillota</taxon>
        <taxon>Clostridia</taxon>
        <taxon>Eubacteriales</taxon>
        <taxon>Desulfotomaculaceae</taxon>
        <taxon>Pelotomaculum</taxon>
    </lineage>
</organism>
<dbReference type="EMBL" id="QFFZ01000004">
    <property type="protein sequence ID" value="TEB13010.1"/>
    <property type="molecule type" value="Genomic_DNA"/>
</dbReference>
<dbReference type="Pfam" id="PF07992">
    <property type="entry name" value="Pyr_redox_2"/>
    <property type="match status" value="1"/>
</dbReference>
<dbReference type="SUPFAM" id="SSF51971">
    <property type="entry name" value="Nucleotide-binding domain"/>
    <property type="match status" value="1"/>
</dbReference>
<keyword evidence="5" id="KW-1185">Reference proteome</keyword>
<dbReference type="AlphaFoldDB" id="A0A4Y7RW69"/>
<dbReference type="PANTHER" id="PTHR42783">
    <property type="entry name" value="GLUTAMATE SYNTHASE [NADPH] SMALL CHAIN"/>
    <property type="match status" value="1"/>
</dbReference>
<dbReference type="InterPro" id="IPR036188">
    <property type="entry name" value="FAD/NAD-bd_sf"/>
</dbReference>
<dbReference type="InterPro" id="IPR028261">
    <property type="entry name" value="DPD_II"/>
</dbReference>
<dbReference type="SUPFAM" id="SSF46548">
    <property type="entry name" value="alpha-helical ferredoxin"/>
    <property type="match status" value="1"/>
</dbReference>
<feature type="region of interest" description="Disordered" evidence="1">
    <location>
        <begin position="1"/>
        <end position="21"/>
    </location>
</feature>